<keyword evidence="1 3" id="KW-0597">Phosphoprotein</keyword>
<dbReference type="InterPro" id="IPR001789">
    <property type="entry name" value="Sig_transdc_resp-reg_receiver"/>
</dbReference>
<dbReference type="EMBL" id="SLZU01000009">
    <property type="protein sequence ID" value="TCS62305.1"/>
    <property type="molecule type" value="Genomic_DNA"/>
</dbReference>
<proteinExistence type="predicted"/>
<accession>A0A4R3JA67</accession>
<feature type="modified residue" description="4-aspartylphosphate" evidence="3">
    <location>
        <position position="54"/>
    </location>
</feature>
<protein>
    <submittedName>
        <fullName evidence="5">CheY-like chemotaxis protein</fullName>
    </submittedName>
</protein>
<dbReference type="GO" id="GO:0000160">
    <property type="term" value="P:phosphorelay signal transduction system"/>
    <property type="evidence" value="ECO:0007669"/>
    <property type="project" value="UniProtKB-KW"/>
</dbReference>
<evidence type="ECO:0000256" key="1">
    <source>
        <dbReference type="ARBA" id="ARBA00022553"/>
    </source>
</evidence>
<evidence type="ECO:0000259" key="4">
    <source>
        <dbReference type="PROSITE" id="PS50110"/>
    </source>
</evidence>
<name>A0A4R3JA67_9RHOB</name>
<feature type="domain" description="Response regulatory" evidence="4">
    <location>
        <begin position="3"/>
        <end position="123"/>
    </location>
</feature>
<organism evidence="5 6">
    <name type="scientific">Primorskyibacter sedentarius</name>
    <dbReference type="NCBI Taxonomy" id="745311"/>
    <lineage>
        <taxon>Bacteria</taxon>
        <taxon>Pseudomonadati</taxon>
        <taxon>Pseudomonadota</taxon>
        <taxon>Alphaproteobacteria</taxon>
        <taxon>Rhodobacterales</taxon>
        <taxon>Roseobacteraceae</taxon>
        <taxon>Primorskyibacter</taxon>
    </lineage>
</organism>
<dbReference type="Proteomes" id="UP000295696">
    <property type="component" value="Unassembled WGS sequence"/>
</dbReference>
<evidence type="ECO:0000313" key="5">
    <source>
        <dbReference type="EMBL" id="TCS62305.1"/>
    </source>
</evidence>
<dbReference type="SUPFAM" id="SSF52172">
    <property type="entry name" value="CheY-like"/>
    <property type="match status" value="1"/>
</dbReference>
<sequence length="127" mass="14015">MKKIIVVDDDATTRFMMSELLDAMGYECETVSSGMACIALLRMRPNEFSMVLMDVHMPGVTGLDTVSYIRTLEEDPPRSIPIVAITADSSFHARRTVQTHGMDDVLAKPVDMALLSQTLKTYLGTDA</sequence>
<dbReference type="InterPro" id="IPR011006">
    <property type="entry name" value="CheY-like_superfamily"/>
</dbReference>
<dbReference type="Gene3D" id="3.40.50.2300">
    <property type="match status" value="1"/>
</dbReference>
<dbReference type="CDD" id="cd17546">
    <property type="entry name" value="REC_hyHK_CKI1_RcsC-like"/>
    <property type="match status" value="1"/>
</dbReference>
<evidence type="ECO:0000313" key="6">
    <source>
        <dbReference type="Proteomes" id="UP000295696"/>
    </source>
</evidence>
<gene>
    <name evidence="5" type="ORF">EDD52_10945</name>
</gene>
<reference evidence="5 6" key="1">
    <citation type="submission" date="2019-03" db="EMBL/GenBank/DDBJ databases">
        <title>Genomic Encyclopedia of Type Strains, Phase IV (KMG-IV): sequencing the most valuable type-strain genomes for metagenomic binning, comparative biology and taxonomic classification.</title>
        <authorList>
            <person name="Goeker M."/>
        </authorList>
    </citation>
    <scope>NUCLEOTIDE SEQUENCE [LARGE SCALE GENOMIC DNA]</scope>
    <source>
        <strain evidence="5 6">DSM 104836</strain>
    </source>
</reference>
<dbReference type="Pfam" id="PF00072">
    <property type="entry name" value="Response_reg"/>
    <property type="match status" value="1"/>
</dbReference>
<dbReference type="OrthoDB" id="7873557at2"/>
<dbReference type="PROSITE" id="PS50110">
    <property type="entry name" value="RESPONSE_REGULATORY"/>
    <property type="match status" value="1"/>
</dbReference>
<dbReference type="PANTHER" id="PTHR45339:SF1">
    <property type="entry name" value="HYBRID SIGNAL TRANSDUCTION HISTIDINE KINASE J"/>
    <property type="match status" value="1"/>
</dbReference>
<dbReference type="RefSeq" id="WP_132245642.1">
    <property type="nucleotide sequence ID" value="NZ_SLZU01000009.1"/>
</dbReference>
<keyword evidence="6" id="KW-1185">Reference proteome</keyword>
<keyword evidence="2" id="KW-0902">Two-component regulatory system</keyword>
<evidence type="ECO:0000256" key="3">
    <source>
        <dbReference type="PROSITE-ProRule" id="PRU00169"/>
    </source>
</evidence>
<dbReference type="AlphaFoldDB" id="A0A4R3JA67"/>
<comment type="caution">
    <text evidence="5">The sequence shown here is derived from an EMBL/GenBank/DDBJ whole genome shotgun (WGS) entry which is preliminary data.</text>
</comment>
<evidence type="ECO:0000256" key="2">
    <source>
        <dbReference type="ARBA" id="ARBA00023012"/>
    </source>
</evidence>
<dbReference type="SMART" id="SM00448">
    <property type="entry name" value="REC"/>
    <property type="match status" value="1"/>
</dbReference>
<dbReference type="PANTHER" id="PTHR45339">
    <property type="entry name" value="HYBRID SIGNAL TRANSDUCTION HISTIDINE KINASE J"/>
    <property type="match status" value="1"/>
</dbReference>